<gene>
    <name evidence="4" type="ORF">IGS68_21120</name>
</gene>
<feature type="compositionally biased region" description="Low complexity" evidence="1">
    <location>
        <begin position="23"/>
        <end position="39"/>
    </location>
</feature>
<organism evidence="4 5">
    <name type="scientific">Skermanella cutis</name>
    <dbReference type="NCBI Taxonomy" id="2775420"/>
    <lineage>
        <taxon>Bacteria</taxon>
        <taxon>Pseudomonadati</taxon>
        <taxon>Pseudomonadota</taxon>
        <taxon>Alphaproteobacteria</taxon>
        <taxon>Rhodospirillales</taxon>
        <taxon>Azospirillaceae</taxon>
        <taxon>Skermanella</taxon>
    </lineage>
</organism>
<protein>
    <submittedName>
        <fullName evidence="4">PRC-barrel domain-containing protein</fullName>
    </submittedName>
</protein>
<evidence type="ECO:0000256" key="1">
    <source>
        <dbReference type="SAM" id="MobiDB-lite"/>
    </source>
</evidence>
<name>A0ABX7B2F4_9PROT</name>
<evidence type="ECO:0000256" key="2">
    <source>
        <dbReference type="SAM" id="SignalP"/>
    </source>
</evidence>
<feature type="chain" id="PRO_5047112915" evidence="2">
    <location>
        <begin position="23"/>
        <end position="263"/>
    </location>
</feature>
<sequence length="263" mass="27044">MKNILTVTSAVALLALGTPALAQQQNAQPAGGNQNSAAGTDVQVQQPAPEVTVQQPAPEVTVERPAPEVTVQQPEPNVTVQQAEPNVNVEQAEPNVTVERAGEPNVDVVRPGQQNAPEQQGSQEAVQDTGQEAGRAGGDGEGVQTPTAGMAPTGPAAEPRLMGDQVSGMIGTNAVTANDENVGEIENLLIGADGQVEAAIIEWGGFLGIGSRTAAVPWSELRLNEAGDRVVIDMTRDEMEALPAYDGDPASVAGIDADATPVR</sequence>
<keyword evidence="2" id="KW-0732">Signal</keyword>
<evidence type="ECO:0000313" key="5">
    <source>
        <dbReference type="Proteomes" id="UP000595197"/>
    </source>
</evidence>
<dbReference type="InterPro" id="IPR011033">
    <property type="entry name" value="PRC_barrel-like_sf"/>
</dbReference>
<evidence type="ECO:0000259" key="3">
    <source>
        <dbReference type="Pfam" id="PF05239"/>
    </source>
</evidence>
<feature type="compositionally biased region" description="Low complexity" evidence="1">
    <location>
        <begin position="145"/>
        <end position="159"/>
    </location>
</feature>
<dbReference type="Pfam" id="PF05239">
    <property type="entry name" value="PRC"/>
    <property type="match status" value="1"/>
</dbReference>
<dbReference type="EMBL" id="CP067420">
    <property type="protein sequence ID" value="QQP88513.1"/>
    <property type="molecule type" value="Genomic_DNA"/>
</dbReference>
<feature type="signal peptide" evidence="2">
    <location>
        <begin position="1"/>
        <end position="22"/>
    </location>
</feature>
<feature type="domain" description="PRC-barrel" evidence="3">
    <location>
        <begin position="169"/>
        <end position="238"/>
    </location>
</feature>
<dbReference type="SUPFAM" id="SSF50346">
    <property type="entry name" value="PRC-barrel domain"/>
    <property type="match status" value="1"/>
</dbReference>
<keyword evidence="5" id="KW-1185">Reference proteome</keyword>
<dbReference type="Gene3D" id="2.30.30.240">
    <property type="entry name" value="PRC-barrel domain"/>
    <property type="match status" value="1"/>
</dbReference>
<dbReference type="PANTHER" id="PTHR36505">
    <property type="entry name" value="BLR1072 PROTEIN"/>
    <property type="match status" value="1"/>
</dbReference>
<dbReference type="RefSeq" id="WP_201073514.1">
    <property type="nucleotide sequence ID" value="NZ_CP067420.1"/>
</dbReference>
<proteinExistence type="predicted"/>
<accession>A0ABX7B2F4</accession>
<reference evidence="4" key="1">
    <citation type="submission" date="2021-02" db="EMBL/GenBank/DDBJ databases">
        <title>Skermanella TT6 skin isolate.</title>
        <authorList>
            <person name="Lee K."/>
            <person name="Ganzorig M."/>
        </authorList>
    </citation>
    <scope>NUCLEOTIDE SEQUENCE</scope>
    <source>
        <strain evidence="4">TT6</strain>
    </source>
</reference>
<dbReference type="Proteomes" id="UP000595197">
    <property type="component" value="Chromosome"/>
</dbReference>
<dbReference type="PANTHER" id="PTHR36505:SF1">
    <property type="entry name" value="BLR1072 PROTEIN"/>
    <property type="match status" value="1"/>
</dbReference>
<feature type="region of interest" description="Disordered" evidence="1">
    <location>
        <begin position="23"/>
        <end position="159"/>
    </location>
</feature>
<feature type="compositionally biased region" description="Polar residues" evidence="1">
    <location>
        <begin position="112"/>
        <end position="130"/>
    </location>
</feature>
<feature type="compositionally biased region" description="Polar residues" evidence="1">
    <location>
        <begin position="70"/>
        <end position="89"/>
    </location>
</feature>
<dbReference type="InterPro" id="IPR027275">
    <property type="entry name" value="PRC-brl_dom"/>
</dbReference>
<evidence type="ECO:0000313" key="4">
    <source>
        <dbReference type="EMBL" id="QQP88513.1"/>
    </source>
</evidence>